<dbReference type="RefSeq" id="WP_015301065.1">
    <property type="nucleotide sequence ID" value="NC_019964.1"/>
</dbReference>
<evidence type="ECO:0000313" key="2">
    <source>
        <dbReference type="EMBL" id="AGB16439.1"/>
    </source>
</evidence>
<keyword evidence="1" id="KW-1133">Transmembrane helix</keyword>
<keyword evidence="1" id="KW-0472">Membrane</keyword>
<keyword evidence="1" id="KW-0812">Transmembrane</keyword>
<feature type="transmembrane region" description="Helical" evidence="1">
    <location>
        <begin position="50"/>
        <end position="69"/>
    </location>
</feature>
<feature type="transmembrane region" description="Helical" evidence="1">
    <location>
        <begin position="12"/>
        <end position="30"/>
    </location>
</feature>
<dbReference type="Proteomes" id="UP000010846">
    <property type="component" value="Chromosome"/>
</dbReference>
<dbReference type="eggNOG" id="ENOG502N62X">
    <property type="taxonomic scope" value="Archaea"/>
</dbReference>
<name>L0ICF9_HALRX</name>
<sequence>MTETAQRLKYWFGQFATLFVLGFTLMFIPTGFDLWQSEPAFVDYDPSSTMYDVSFVTAILIGLIVGLYVTRNIYRWSKTQRA</sequence>
<evidence type="ECO:0000313" key="3">
    <source>
        <dbReference type="Proteomes" id="UP000010846"/>
    </source>
</evidence>
<dbReference type="EMBL" id="CP003050">
    <property type="protein sequence ID" value="AGB16439.1"/>
    <property type="molecule type" value="Genomic_DNA"/>
</dbReference>
<protein>
    <submittedName>
        <fullName evidence="2">Uncharacterized protein</fullName>
    </submittedName>
</protein>
<dbReference type="OrthoDB" id="190091at2157"/>
<keyword evidence="3" id="KW-1185">Reference proteome</keyword>
<dbReference type="HOGENOM" id="CLU_2550155_0_0_2"/>
<reference evidence="2" key="1">
    <citation type="submission" date="2011-09" db="EMBL/GenBank/DDBJ databases">
        <title>Complete sequence of Halovivax ruber XH-70.</title>
        <authorList>
            <consortium name="US DOE Joint Genome Institute"/>
            <person name="Lucas S."/>
            <person name="Han J."/>
            <person name="Lapidus A."/>
            <person name="Cheng J.-F."/>
            <person name="Goodwin L."/>
            <person name="Pitluck S."/>
            <person name="Peters L."/>
            <person name="Mikhailova N."/>
            <person name="Davenport K."/>
            <person name="Detter J.C."/>
            <person name="Han C."/>
            <person name="Tapia R."/>
            <person name="Land M."/>
            <person name="Hauser L."/>
            <person name="Kyrpides N."/>
            <person name="Ivanova N."/>
            <person name="Pagani I."/>
            <person name="Sproer C."/>
            <person name="Anderson I."/>
            <person name="Woyke T."/>
        </authorList>
    </citation>
    <scope>NUCLEOTIDE SEQUENCE</scope>
    <source>
        <strain evidence="2">XH-70</strain>
    </source>
</reference>
<accession>L0ICF9</accession>
<dbReference type="AlphaFoldDB" id="L0ICF9"/>
<dbReference type="KEGG" id="hru:Halru_1840"/>
<evidence type="ECO:0000256" key="1">
    <source>
        <dbReference type="SAM" id="Phobius"/>
    </source>
</evidence>
<proteinExistence type="predicted"/>
<gene>
    <name evidence="2" type="ordered locus">Halru_1840</name>
</gene>
<organism evidence="2 3">
    <name type="scientific">Halovivax ruber (strain DSM 18193 / JCM 13892 / XH-70)</name>
    <dbReference type="NCBI Taxonomy" id="797302"/>
    <lineage>
        <taxon>Archaea</taxon>
        <taxon>Methanobacteriati</taxon>
        <taxon>Methanobacteriota</taxon>
        <taxon>Stenosarchaea group</taxon>
        <taxon>Halobacteria</taxon>
        <taxon>Halobacteriales</taxon>
        <taxon>Natrialbaceae</taxon>
        <taxon>Halovivax</taxon>
    </lineage>
</organism>
<dbReference type="GeneID" id="14377364"/>